<proteinExistence type="predicted"/>
<keyword evidence="2" id="KW-1185">Reference proteome</keyword>
<dbReference type="AlphaFoldDB" id="A0A1Q8Y9L9"/>
<organism evidence="1 2">
    <name type="scientific">Rhodoferax antarcticus ANT.BR</name>
    <dbReference type="NCBI Taxonomy" id="1111071"/>
    <lineage>
        <taxon>Bacteria</taxon>
        <taxon>Pseudomonadati</taxon>
        <taxon>Pseudomonadota</taxon>
        <taxon>Betaproteobacteria</taxon>
        <taxon>Burkholderiales</taxon>
        <taxon>Comamonadaceae</taxon>
        <taxon>Rhodoferax</taxon>
    </lineage>
</organism>
<comment type="caution">
    <text evidence="1">The sequence shown here is derived from an EMBL/GenBank/DDBJ whole genome shotgun (WGS) entry which is preliminary data.</text>
</comment>
<accession>A0A1Q8Y9L9</accession>
<dbReference type="EMBL" id="MSYM01000019">
    <property type="protein sequence ID" value="OLP04669.1"/>
    <property type="molecule type" value="Genomic_DNA"/>
</dbReference>
<dbReference type="Proteomes" id="UP000185911">
    <property type="component" value="Unassembled WGS sequence"/>
</dbReference>
<dbReference type="STRING" id="81479.RA876_13745"/>
<name>A0A1Q8Y9L9_9BURK</name>
<evidence type="ECO:0000313" key="1">
    <source>
        <dbReference type="EMBL" id="OLP04669.1"/>
    </source>
</evidence>
<gene>
    <name evidence="1" type="ORF">BLL52_3990</name>
</gene>
<protein>
    <submittedName>
        <fullName evidence="1">Uncharacterized protein</fullName>
    </submittedName>
</protein>
<dbReference type="RefSeq" id="WP_075588060.1">
    <property type="nucleotide sequence ID" value="NZ_MSYM01000019.1"/>
</dbReference>
<sequence>MAAAINNGKLTTHDRKTGMARPLNRPEFFGLVTPESVNKWLASTQAIYQWTPQTPAAQAATAPPDAPVVDVPASEPCLAATGPRFILKNVALIANLEYEWSSIKADISDAKRNGLKAAAHTGKHGEWDADKARAWAVLKGKVKQTAPVNQLASAWNGATTRHTISH</sequence>
<reference evidence="1 2" key="1">
    <citation type="submission" date="2017-01" db="EMBL/GenBank/DDBJ databases">
        <title>Genome sequence of Rhodoferax antarcticus ANT.BR, a psychrophilic purple nonsulfur bacterium from an Antarctic microbial mat.</title>
        <authorList>
            <person name="Baker J."/>
            <person name="Riester C."/>
            <person name="Skinner B."/>
            <person name="Newell A."/>
            <person name="Swingley W."/>
            <person name="Madigan M."/>
            <person name="Jung D."/>
            <person name="Asao M."/>
            <person name="Chen M."/>
            <person name="Loughlin P."/>
            <person name="Pan H."/>
            <person name="Lin S."/>
            <person name="Li N."/>
            <person name="Shaw J."/>
            <person name="Prado M."/>
            <person name="Sherman C."/>
            <person name="Li X."/>
            <person name="Tang J."/>
            <person name="Blankenship R."/>
            <person name="Zhao T."/>
            <person name="Touchman J."/>
            <person name="Sattley M."/>
        </authorList>
    </citation>
    <scope>NUCLEOTIDE SEQUENCE [LARGE SCALE GENOMIC DNA]</scope>
    <source>
        <strain evidence="1 2">ANT.BR</strain>
    </source>
</reference>
<evidence type="ECO:0000313" key="2">
    <source>
        <dbReference type="Proteomes" id="UP000185911"/>
    </source>
</evidence>